<comment type="caution">
    <text evidence="3">The sequence shown here is derived from an EMBL/GenBank/DDBJ whole genome shotgun (WGS) entry which is preliminary data.</text>
</comment>
<dbReference type="InterPro" id="IPR008928">
    <property type="entry name" value="6-hairpin_glycosidase_sf"/>
</dbReference>
<sequence>MDYRVLKHNDVFMLTDQSGNIPKDHSYGLGLYKYDTRFLSELMMKINNVPLVLLSSNARHNYESTMLLTNPHMETDGVVELWRESIEVERKRYVYEGVYYEQIKLKSYAPKRVAFDFQMQLDVDFADMFVVRGFLGGELGAEEEPETSKQQLIRTYIGKDGVKRQAVMEWNLEAQSVEEGEISFSMELGHAEEIVLSLQVKPLVGDESVRSMDPEIALEQLRKEADSWKDSHTEVKTDYAPLQRLIDRGLKDMHVLLTDVGYGNLPVAGLPWFAVPFGRDSLIAALQMLPYERGLAKGTLRTMASMQGERVDHWRDEQPGKIMHEIRYGELASTGQIPFTPYYGTIDATPLFVILFTEYIGWTGDLDLARELLPNVEAAIKWMDEYGDRDGDGFVEYHQESSKGIANQGWKDSGDSIVHRNGDFAETPIALSEVQGYVYQAKRGLASVYEALGRKEKGAVLQEEAAFLKERYEQAFYMNDVNYYAIALDGDKQQVGTITSNPGHTLWADLVSQNRMDELVAMLTGEKMFSGYGIRTMAEGEAGYNPMSYHDGSVWPHDNSIILLGMGRQGYQDAAAKVMSGLVEASQHFEYDRLPELFCGYDRDMGHPVHYPIACSPQAWAAGTPLSFTQTMLGLYPSVIDEFITLHPFLLQGMNELHVSHLKVRDGELDLSVHRREEGYQVQIHKNTTGLPVHVNGSVMPT</sequence>
<dbReference type="OrthoDB" id="9759959at2"/>
<proteinExistence type="predicted"/>
<dbReference type="Proteomes" id="UP000030528">
    <property type="component" value="Unassembled WGS sequence"/>
</dbReference>
<name>A0A0A5GNC6_9BACI</name>
<gene>
    <name evidence="3" type="ORF">N781_15780</name>
</gene>
<accession>A0A0A5GNC6</accession>
<organism evidence="3 4">
    <name type="scientific">Pontibacillus halophilus JSM 076056 = DSM 19796</name>
    <dbReference type="NCBI Taxonomy" id="1385510"/>
    <lineage>
        <taxon>Bacteria</taxon>
        <taxon>Bacillati</taxon>
        <taxon>Bacillota</taxon>
        <taxon>Bacilli</taxon>
        <taxon>Bacillales</taxon>
        <taxon>Bacillaceae</taxon>
        <taxon>Pontibacillus</taxon>
    </lineage>
</organism>
<keyword evidence="4" id="KW-1185">Reference proteome</keyword>
<dbReference type="RefSeq" id="WP_026800123.1">
    <property type="nucleotide sequence ID" value="NZ_AULI01000007.1"/>
</dbReference>
<feature type="domain" description="Putative glycogen debranching enzyme N-terminal" evidence="1">
    <location>
        <begin position="6"/>
        <end position="198"/>
    </location>
</feature>
<dbReference type="GO" id="GO:0005975">
    <property type="term" value="P:carbohydrate metabolic process"/>
    <property type="evidence" value="ECO:0007669"/>
    <property type="project" value="InterPro"/>
</dbReference>
<dbReference type="Pfam" id="PF22422">
    <property type="entry name" value="MGH1-like_GH"/>
    <property type="match status" value="1"/>
</dbReference>
<evidence type="ECO:0000259" key="1">
    <source>
        <dbReference type="Pfam" id="PF14742"/>
    </source>
</evidence>
<dbReference type="Gene3D" id="1.50.10.10">
    <property type="match status" value="1"/>
</dbReference>
<feature type="domain" description="Mannosylglycerate hydrolase MGH1-like glycoside hydrolase" evidence="2">
    <location>
        <begin position="280"/>
        <end position="588"/>
    </location>
</feature>
<dbReference type="Pfam" id="PF14742">
    <property type="entry name" value="GDE_N_bis"/>
    <property type="match status" value="1"/>
</dbReference>
<dbReference type="InterPro" id="IPR032856">
    <property type="entry name" value="GDE_N_bis"/>
</dbReference>
<dbReference type="EMBL" id="AVPE01000005">
    <property type="protein sequence ID" value="KGX92753.1"/>
    <property type="molecule type" value="Genomic_DNA"/>
</dbReference>
<dbReference type="STRING" id="1385510.GCA_000425205_01705"/>
<evidence type="ECO:0000259" key="2">
    <source>
        <dbReference type="Pfam" id="PF22422"/>
    </source>
</evidence>
<dbReference type="eggNOG" id="COG3408">
    <property type="taxonomic scope" value="Bacteria"/>
</dbReference>
<dbReference type="AlphaFoldDB" id="A0A0A5GNC6"/>
<reference evidence="3 4" key="1">
    <citation type="submission" date="2013-08" db="EMBL/GenBank/DDBJ databases">
        <authorList>
            <person name="Huang J."/>
            <person name="Wang G."/>
        </authorList>
    </citation>
    <scope>NUCLEOTIDE SEQUENCE [LARGE SCALE GENOMIC DNA]</scope>
    <source>
        <strain evidence="3 4">JSM 076056</strain>
    </source>
</reference>
<dbReference type="InterPro" id="IPR054491">
    <property type="entry name" value="MGH1-like_GH"/>
</dbReference>
<evidence type="ECO:0000313" key="3">
    <source>
        <dbReference type="EMBL" id="KGX92753.1"/>
    </source>
</evidence>
<dbReference type="InterPro" id="IPR012341">
    <property type="entry name" value="6hp_glycosidase-like_sf"/>
</dbReference>
<evidence type="ECO:0000313" key="4">
    <source>
        <dbReference type="Proteomes" id="UP000030528"/>
    </source>
</evidence>
<protein>
    <submittedName>
        <fullName evidence="3">Amylo-alpha-16-glucosidase</fullName>
    </submittedName>
</protein>
<dbReference type="SUPFAM" id="SSF48208">
    <property type="entry name" value="Six-hairpin glycosidases"/>
    <property type="match status" value="1"/>
</dbReference>